<reference evidence="5" key="1">
    <citation type="submission" date="2017-11" db="EMBL/GenBank/DDBJ databases">
        <title>The draft genome sequence of Chromatocurvus sp. F02.</title>
        <authorList>
            <person name="Du Z.-J."/>
            <person name="Chang Y.-Q."/>
        </authorList>
    </citation>
    <scope>NUCLEOTIDE SEQUENCE [LARGE SCALE GENOMIC DNA]</scope>
    <source>
        <strain evidence="5">F02</strain>
    </source>
</reference>
<keyword evidence="5" id="KW-1185">Reference proteome</keyword>
<dbReference type="Gene3D" id="1.10.10.620">
    <property type="entry name" value="ribosome modulation factor like domain"/>
    <property type="match status" value="1"/>
</dbReference>
<comment type="function">
    <text evidence="3">During stationary phase, converts 70S ribosomes to an inactive dimeric form (100S ribosomes).</text>
</comment>
<accession>A0A2N5Y2L5</accession>
<dbReference type="EMBL" id="PKLZ01000007">
    <property type="protein sequence ID" value="PLW82641.1"/>
    <property type="molecule type" value="Genomic_DNA"/>
</dbReference>
<comment type="subcellular location">
    <subcellularLocation>
        <location evidence="3">Cytoplasm</location>
    </subcellularLocation>
</comment>
<gene>
    <name evidence="3" type="primary">rmf</name>
    <name evidence="4" type="ORF">CWI75_08635</name>
</gene>
<comment type="similarity">
    <text evidence="3">Belongs to the ribosome modulation factor family.</text>
</comment>
<evidence type="ECO:0000313" key="4">
    <source>
        <dbReference type="EMBL" id="PLW82641.1"/>
    </source>
</evidence>
<dbReference type="NCBIfam" id="NF041886">
    <property type="entry name" value="Rmf_CrpP_fam"/>
    <property type="match status" value="1"/>
</dbReference>
<name>A0A2N5Y2L5_9GAMM</name>
<dbReference type="OrthoDB" id="5917763at2"/>
<keyword evidence="1 3" id="KW-0963">Cytoplasm</keyword>
<dbReference type="GO" id="GO:0005737">
    <property type="term" value="C:cytoplasm"/>
    <property type="evidence" value="ECO:0007669"/>
    <property type="project" value="UniProtKB-SubCell"/>
</dbReference>
<organism evidence="4 5">
    <name type="scientific">Kineobactrum sediminis</name>
    <dbReference type="NCBI Taxonomy" id="1905677"/>
    <lineage>
        <taxon>Bacteria</taxon>
        <taxon>Pseudomonadati</taxon>
        <taxon>Pseudomonadota</taxon>
        <taxon>Gammaproteobacteria</taxon>
        <taxon>Cellvibrionales</taxon>
        <taxon>Halieaceae</taxon>
        <taxon>Kineobactrum</taxon>
    </lineage>
</organism>
<dbReference type="InterPro" id="IPR007040">
    <property type="entry name" value="Ribosome_modulation_factor"/>
</dbReference>
<evidence type="ECO:0000313" key="5">
    <source>
        <dbReference type="Proteomes" id="UP000234845"/>
    </source>
</evidence>
<comment type="caution">
    <text evidence="4">The sequence shown here is derived from an EMBL/GenBank/DDBJ whole genome shotgun (WGS) entry which is preliminary data.</text>
</comment>
<dbReference type="GO" id="GO:0006417">
    <property type="term" value="P:regulation of translation"/>
    <property type="evidence" value="ECO:0007669"/>
    <property type="project" value="UniProtKB-UniRule"/>
</dbReference>
<dbReference type="AlphaFoldDB" id="A0A2N5Y2L5"/>
<sequence length="67" mass="7742">MKKHKRDTSSRAFDRGYRAGVSGRSVDFCPHAQEEQRQHWVSGWREGRVDQWDGLTGISGVHKMRVS</sequence>
<dbReference type="NCBIfam" id="NF011162">
    <property type="entry name" value="PRK14563.1"/>
    <property type="match status" value="1"/>
</dbReference>
<evidence type="ECO:0000256" key="2">
    <source>
        <dbReference type="ARBA" id="ARBA00022845"/>
    </source>
</evidence>
<protein>
    <recommendedName>
        <fullName evidence="3">Ribosome modulation factor</fullName>
        <shortName evidence="3">RMF</shortName>
    </recommendedName>
</protein>
<evidence type="ECO:0000256" key="1">
    <source>
        <dbReference type="ARBA" id="ARBA00022490"/>
    </source>
</evidence>
<dbReference type="HAMAP" id="MF_00919">
    <property type="entry name" value="RMF"/>
    <property type="match status" value="1"/>
</dbReference>
<dbReference type="InterPro" id="IPR023200">
    <property type="entry name" value="RMF_sf"/>
</dbReference>
<dbReference type="Pfam" id="PF04957">
    <property type="entry name" value="RMF"/>
    <property type="match status" value="1"/>
</dbReference>
<keyword evidence="2 3" id="KW-0810">Translation regulation</keyword>
<evidence type="ECO:0000256" key="3">
    <source>
        <dbReference type="HAMAP-Rule" id="MF_00919"/>
    </source>
</evidence>
<dbReference type="RefSeq" id="WP_101521109.1">
    <property type="nucleotide sequence ID" value="NZ_PKLZ01000007.1"/>
</dbReference>
<proteinExistence type="inferred from homology"/>
<dbReference type="Proteomes" id="UP000234845">
    <property type="component" value="Unassembled WGS sequence"/>
</dbReference>